<dbReference type="InterPro" id="IPR028098">
    <property type="entry name" value="Glyco_trans_4-like_N"/>
</dbReference>
<dbReference type="Gene3D" id="3.40.50.2000">
    <property type="entry name" value="Glycogen Phosphorylase B"/>
    <property type="match status" value="2"/>
</dbReference>
<sequence length="298" mass="34555">MIRKIIKKKKIDIVHCHHRMAGLYMKFYRFFHKIPVVYTLHLADIPSDFIHRLMTDTGDMAIGVSSEVSRFMIEKLGIQKEKVVTIYNGVDCDELGELSQEEKERLRRKWEIPEDKIILALHSRIEEVKNHMLVVKTAAELSDKTKEKLLFLCSGTREGSYYKKMKTAIKNYGLEDEFRFVGWSKTREILGTADLLILPSTKEGFGLSVAEAFLLRKPVVRTRTAGFDDQRFCIPIRHDDTIDLKNILNRIAEDGIDKVYENVEEAYQYAKENFTVEAMTRKTVLLYETVAGKKRGIK</sequence>
<evidence type="ECO:0000313" key="3">
    <source>
        <dbReference type="EMBL" id="MXP76812.1"/>
    </source>
</evidence>
<dbReference type="InterPro" id="IPR001296">
    <property type="entry name" value="Glyco_trans_1"/>
</dbReference>
<protein>
    <submittedName>
        <fullName evidence="3">Glycosyltransferase</fullName>
    </submittedName>
</protein>
<reference evidence="3 4" key="1">
    <citation type="submission" date="2019-12" db="EMBL/GenBank/DDBJ databases">
        <title>Sporaefaciens musculi gen. nov., sp. nov., a novel bacterium isolated from the caecum of an obese mouse.</title>
        <authorList>
            <person name="Rasmussen T.S."/>
            <person name="Streidl T."/>
            <person name="Hitch T.C.A."/>
            <person name="Wortmann E."/>
            <person name="Deptula P."/>
            <person name="Hansen M."/>
            <person name="Nielsen D.S."/>
            <person name="Clavel T."/>
            <person name="Vogensen F.K."/>
        </authorList>
    </citation>
    <scope>NUCLEOTIDE SEQUENCE [LARGE SCALE GENOMIC DNA]</scope>
    <source>
        <strain evidence="3 4">WCA-9-b2</strain>
    </source>
</reference>
<gene>
    <name evidence="3" type="ORF">GN277_15885</name>
</gene>
<name>A0A7X3SJU8_9FIRM</name>
<evidence type="ECO:0000259" key="2">
    <source>
        <dbReference type="Pfam" id="PF13439"/>
    </source>
</evidence>
<dbReference type="EMBL" id="WUQX01000001">
    <property type="protein sequence ID" value="MXP76812.1"/>
    <property type="molecule type" value="Genomic_DNA"/>
</dbReference>
<organism evidence="3 4">
    <name type="scientific">Sporofaciens musculi</name>
    <dbReference type="NCBI Taxonomy" id="2681861"/>
    <lineage>
        <taxon>Bacteria</taxon>
        <taxon>Bacillati</taxon>
        <taxon>Bacillota</taxon>
        <taxon>Clostridia</taxon>
        <taxon>Lachnospirales</taxon>
        <taxon>Lachnospiraceae</taxon>
        <taxon>Sporofaciens</taxon>
    </lineage>
</organism>
<evidence type="ECO:0000313" key="4">
    <source>
        <dbReference type="Proteomes" id="UP000460412"/>
    </source>
</evidence>
<keyword evidence="3" id="KW-0808">Transferase</keyword>
<evidence type="ECO:0000259" key="1">
    <source>
        <dbReference type="Pfam" id="PF00534"/>
    </source>
</evidence>
<feature type="domain" description="Glycosyl transferase family 1" evidence="1">
    <location>
        <begin position="103"/>
        <end position="229"/>
    </location>
</feature>
<dbReference type="CDD" id="cd03801">
    <property type="entry name" value="GT4_PimA-like"/>
    <property type="match status" value="1"/>
</dbReference>
<dbReference type="Pfam" id="PF00534">
    <property type="entry name" value="Glycos_transf_1"/>
    <property type="match status" value="1"/>
</dbReference>
<accession>A0A7X3SJU8</accession>
<dbReference type="PANTHER" id="PTHR12526">
    <property type="entry name" value="GLYCOSYLTRANSFERASE"/>
    <property type="match status" value="1"/>
</dbReference>
<proteinExistence type="predicted"/>
<keyword evidence="4" id="KW-1185">Reference proteome</keyword>
<dbReference type="GO" id="GO:0016757">
    <property type="term" value="F:glycosyltransferase activity"/>
    <property type="evidence" value="ECO:0007669"/>
    <property type="project" value="InterPro"/>
</dbReference>
<dbReference type="AlphaFoldDB" id="A0A7X3SJU8"/>
<dbReference type="Proteomes" id="UP000460412">
    <property type="component" value="Unassembled WGS sequence"/>
</dbReference>
<feature type="domain" description="Glycosyltransferase subfamily 4-like N-terminal" evidence="2">
    <location>
        <begin position="2"/>
        <end position="93"/>
    </location>
</feature>
<dbReference type="Pfam" id="PF13439">
    <property type="entry name" value="Glyco_transf_4"/>
    <property type="match status" value="1"/>
</dbReference>
<dbReference type="SUPFAM" id="SSF53756">
    <property type="entry name" value="UDP-Glycosyltransferase/glycogen phosphorylase"/>
    <property type="match status" value="1"/>
</dbReference>
<comment type="caution">
    <text evidence="3">The sequence shown here is derived from an EMBL/GenBank/DDBJ whole genome shotgun (WGS) entry which is preliminary data.</text>
</comment>
<dbReference type="PANTHER" id="PTHR12526:SF630">
    <property type="entry name" value="GLYCOSYLTRANSFERASE"/>
    <property type="match status" value="1"/>
</dbReference>